<keyword evidence="5" id="KW-1185">Reference proteome</keyword>
<gene>
    <name evidence="4" type="ORF">RKE40_28595</name>
</gene>
<sequence>MLSDPTSRPAGFVPFLGAETVHYEAVTPGSVAVIGIPGATPYRSGSCHSEAAPAAIRSASAPQAARRGHYDFDLGGPLLRAQDTLVDCGDIAFDPADFVGNRARIEAVYTSLLERGAAPLLLGGDDSVQIPALSAFAARGEISILQVDAHIDWRDEVEGERFGLSSTMRRASELSGVKAIVQVGAHGIGSAREAEVADARAAGAQLIDMRTLRAKGIAHAAQCVPAGRPVVVCFDVDGFDPSVVPGVLGRAPGGLGFGDVVDLLNGVAERAPIIGFNIVEFVPQQDVGGLGTRTVCRLAMLAAGLLARGVQR</sequence>
<dbReference type="Proteomes" id="UP001254257">
    <property type="component" value="Unassembled WGS sequence"/>
</dbReference>
<dbReference type="PANTHER" id="PTHR11358:SF26">
    <property type="entry name" value="GUANIDINO ACID HYDROLASE, MITOCHONDRIAL"/>
    <property type="match status" value="1"/>
</dbReference>
<dbReference type="RefSeq" id="WP_316021554.1">
    <property type="nucleotide sequence ID" value="NZ_JAWDID010000091.1"/>
</dbReference>
<accession>A0ABU3SGD5</accession>
<dbReference type="PROSITE" id="PS51409">
    <property type="entry name" value="ARGINASE_2"/>
    <property type="match status" value="1"/>
</dbReference>
<dbReference type="InterPro" id="IPR023696">
    <property type="entry name" value="Ureohydrolase_dom_sf"/>
</dbReference>
<comment type="caution">
    <text evidence="4">The sequence shown here is derived from an EMBL/GenBank/DDBJ whole genome shotgun (WGS) entry which is preliminary data.</text>
</comment>
<evidence type="ECO:0000256" key="2">
    <source>
        <dbReference type="ARBA" id="ARBA00022801"/>
    </source>
</evidence>
<dbReference type="InterPro" id="IPR006035">
    <property type="entry name" value="Ureohydrolase"/>
</dbReference>
<proteinExistence type="inferred from homology"/>
<name>A0ABU3SGD5_9HYPH</name>
<keyword evidence="2" id="KW-0378">Hydrolase</keyword>
<evidence type="ECO:0000256" key="1">
    <source>
        <dbReference type="ARBA" id="ARBA00022723"/>
    </source>
</evidence>
<dbReference type="PIRSF" id="PIRSF036979">
    <property type="entry name" value="Arginase"/>
    <property type="match status" value="1"/>
</dbReference>
<organism evidence="4 5">
    <name type="scientific">Bosea rubneri</name>
    <dbReference type="NCBI Taxonomy" id="3075434"/>
    <lineage>
        <taxon>Bacteria</taxon>
        <taxon>Pseudomonadati</taxon>
        <taxon>Pseudomonadota</taxon>
        <taxon>Alphaproteobacteria</taxon>
        <taxon>Hyphomicrobiales</taxon>
        <taxon>Boseaceae</taxon>
        <taxon>Bosea</taxon>
    </lineage>
</organism>
<evidence type="ECO:0000313" key="5">
    <source>
        <dbReference type="Proteomes" id="UP001254257"/>
    </source>
</evidence>
<comment type="similarity">
    <text evidence="3">Belongs to the arginase family.</text>
</comment>
<evidence type="ECO:0000256" key="3">
    <source>
        <dbReference type="PROSITE-ProRule" id="PRU00742"/>
    </source>
</evidence>
<dbReference type="SUPFAM" id="SSF52768">
    <property type="entry name" value="Arginase/deacetylase"/>
    <property type="match status" value="1"/>
</dbReference>
<reference evidence="4 5" key="1">
    <citation type="submission" date="2023-09" db="EMBL/GenBank/DDBJ databases">
        <title>Whole genome shotgun sequencing (WGS) of Bosea sp. ZW T0_25, isolated from stored onions (Allium cepa).</title>
        <authorList>
            <person name="Stoll D.A."/>
            <person name="Huch M."/>
        </authorList>
    </citation>
    <scope>NUCLEOTIDE SEQUENCE [LARGE SCALE GENOMIC DNA]</scope>
    <source>
        <strain evidence="4 5">ZW T0_25</strain>
    </source>
</reference>
<protein>
    <submittedName>
        <fullName evidence="4">Arginase family protein</fullName>
    </submittedName>
</protein>
<keyword evidence="1" id="KW-0479">Metal-binding</keyword>
<evidence type="ECO:0000313" key="4">
    <source>
        <dbReference type="EMBL" id="MDU0343859.1"/>
    </source>
</evidence>
<dbReference type="Gene3D" id="3.40.800.10">
    <property type="entry name" value="Ureohydrolase domain"/>
    <property type="match status" value="1"/>
</dbReference>
<dbReference type="EMBL" id="JAWDID010000091">
    <property type="protein sequence ID" value="MDU0343859.1"/>
    <property type="molecule type" value="Genomic_DNA"/>
</dbReference>
<dbReference type="PANTHER" id="PTHR11358">
    <property type="entry name" value="ARGINASE/AGMATINASE"/>
    <property type="match status" value="1"/>
</dbReference>
<dbReference type="Pfam" id="PF00491">
    <property type="entry name" value="Arginase"/>
    <property type="match status" value="1"/>
</dbReference>